<dbReference type="AlphaFoldDB" id="A0A9W6TB26"/>
<comment type="caution">
    <text evidence="1">The sequence shown here is derived from an EMBL/GenBank/DDBJ whole genome shotgun (WGS) entry which is preliminary data.</text>
</comment>
<sequence>METVSPATIHIIEGRQAEASDCTTVLRSLEAIDAKGEVEEERGINLAAITNKLKLSPAKKATAKKAGNALALYAEATSKKIKAFEYSGLEDRGPSKSPR</sequence>
<dbReference type="Proteomes" id="UP001165083">
    <property type="component" value="Unassembled WGS sequence"/>
</dbReference>
<reference evidence="1" key="1">
    <citation type="submission" date="2023-04" db="EMBL/GenBank/DDBJ databases">
        <title>Phytophthora lilii NBRC 32176.</title>
        <authorList>
            <person name="Ichikawa N."/>
            <person name="Sato H."/>
            <person name="Tonouchi N."/>
        </authorList>
    </citation>
    <scope>NUCLEOTIDE SEQUENCE</scope>
    <source>
        <strain evidence="1">NBRC 32176</strain>
    </source>
</reference>
<dbReference type="EMBL" id="BSXW01000051">
    <property type="protein sequence ID" value="GMF10692.1"/>
    <property type="molecule type" value="Genomic_DNA"/>
</dbReference>
<protein>
    <submittedName>
        <fullName evidence="1">Unnamed protein product</fullName>
    </submittedName>
</protein>
<keyword evidence="2" id="KW-1185">Reference proteome</keyword>
<gene>
    <name evidence="1" type="ORF">Plil01_000147100</name>
</gene>
<accession>A0A9W6TB26</accession>
<organism evidence="1 2">
    <name type="scientific">Phytophthora lilii</name>
    <dbReference type="NCBI Taxonomy" id="2077276"/>
    <lineage>
        <taxon>Eukaryota</taxon>
        <taxon>Sar</taxon>
        <taxon>Stramenopiles</taxon>
        <taxon>Oomycota</taxon>
        <taxon>Peronosporomycetes</taxon>
        <taxon>Peronosporales</taxon>
        <taxon>Peronosporaceae</taxon>
        <taxon>Phytophthora</taxon>
    </lineage>
</organism>
<name>A0A9W6TB26_9STRA</name>
<evidence type="ECO:0000313" key="2">
    <source>
        <dbReference type="Proteomes" id="UP001165083"/>
    </source>
</evidence>
<proteinExistence type="predicted"/>
<evidence type="ECO:0000313" key="1">
    <source>
        <dbReference type="EMBL" id="GMF10692.1"/>
    </source>
</evidence>